<dbReference type="SUPFAM" id="SSF56784">
    <property type="entry name" value="HAD-like"/>
    <property type="match status" value="1"/>
</dbReference>
<dbReference type="GO" id="GO:0016787">
    <property type="term" value="F:hydrolase activity"/>
    <property type="evidence" value="ECO:0007669"/>
    <property type="project" value="UniProtKB-KW"/>
</dbReference>
<evidence type="ECO:0000313" key="2">
    <source>
        <dbReference type="Proteomes" id="UP001228690"/>
    </source>
</evidence>
<dbReference type="Proteomes" id="UP001228690">
    <property type="component" value="Chromosome"/>
</dbReference>
<organism evidence="1 2">
    <name type="scientific">Candidatus Haliotispira prima</name>
    <dbReference type="NCBI Taxonomy" id="3034016"/>
    <lineage>
        <taxon>Bacteria</taxon>
        <taxon>Pseudomonadati</taxon>
        <taxon>Spirochaetota</taxon>
        <taxon>Spirochaetia</taxon>
        <taxon>Spirochaetales</taxon>
        <taxon>Spirochaetaceae</taxon>
        <taxon>Candidatus Haliotispira</taxon>
    </lineage>
</organism>
<evidence type="ECO:0000313" key="1">
    <source>
        <dbReference type="EMBL" id="WGK68726.1"/>
    </source>
</evidence>
<dbReference type="EMBL" id="CP123443">
    <property type="protein sequence ID" value="WGK68726.1"/>
    <property type="molecule type" value="Genomic_DNA"/>
</dbReference>
<dbReference type="PROSITE" id="PS01229">
    <property type="entry name" value="COF_2"/>
    <property type="match status" value="1"/>
</dbReference>
<dbReference type="Pfam" id="PF08282">
    <property type="entry name" value="Hydrolase_3"/>
    <property type="match status" value="2"/>
</dbReference>
<sequence length="315" mass="35238">MNKKVFACDMDGTLLDSSGRISPANKQALELLRQIGYAVLLVSGRHPMLMLKSYRELGLSGPVIGCNGAFIYLPQDSAQGQQREPPKKPANPAEQNHFEALPTGLVSQLVELARPYPLDVVLDCDCGLIKLRDQFSAFENYPASPPFEIRQQSDYRLPEERDRDGNETGKKIRVCKVVFAAEGAGYQAKKHTENREEKEIQSRKHRALLEQLQQRVLEFGGLYPVFPEYLFLDIVDRNINKLVGVQRVAQQTKHLIAIGDGENDIPLLQAANFSIAMGNAPDKVKQLAHHVTTHHDDDGLARAVEYLENNGLLLF</sequence>
<proteinExistence type="predicted"/>
<gene>
    <name evidence="1" type="ORF">P0082_09580</name>
</gene>
<accession>A0ABY8MFT7</accession>
<keyword evidence="1" id="KW-0378">Hydrolase</keyword>
<protein>
    <submittedName>
        <fullName evidence="1">HAD family hydrolase</fullName>
        <ecNumber evidence="1">3.1.3.-</ecNumber>
    </submittedName>
</protein>
<dbReference type="InterPro" id="IPR036412">
    <property type="entry name" value="HAD-like_sf"/>
</dbReference>
<keyword evidence="2" id="KW-1185">Reference proteome</keyword>
<reference evidence="1 2" key="1">
    <citation type="submission" date="2023-04" db="EMBL/GenBank/DDBJ databases">
        <title>Spirochaete genome identified in red abalone sample constitutes a novel genus.</title>
        <authorList>
            <person name="Sharma S.P."/>
            <person name="Purcell C.M."/>
            <person name="Hyde J.R."/>
            <person name="Severin A.J."/>
        </authorList>
    </citation>
    <scope>NUCLEOTIDE SEQUENCE [LARGE SCALE GENOMIC DNA]</scope>
    <source>
        <strain evidence="1 2">SP-2023</strain>
    </source>
</reference>
<dbReference type="PANTHER" id="PTHR10000">
    <property type="entry name" value="PHOSPHOSERINE PHOSPHATASE"/>
    <property type="match status" value="1"/>
</dbReference>
<dbReference type="InterPro" id="IPR023214">
    <property type="entry name" value="HAD_sf"/>
</dbReference>
<dbReference type="EC" id="3.1.3.-" evidence="1"/>
<dbReference type="PANTHER" id="PTHR10000:SF8">
    <property type="entry name" value="HAD SUPERFAMILY HYDROLASE-LIKE, TYPE 3"/>
    <property type="match status" value="1"/>
</dbReference>
<name>A0ABY8MFT7_9SPIO</name>
<dbReference type="Gene3D" id="3.40.50.1000">
    <property type="entry name" value="HAD superfamily/HAD-like"/>
    <property type="match status" value="2"/>
</dbReference>
<dbReference type="RefSeq" id="WP_326926912.1">
    <property type="nucleotide sequence ID" value="NZ_CP123443.1"/>
</dbReference>